<name>A0A1G2F9B2_9BACT</name>
<feature type="transmembrane region" description="Helical" evidence="6">
    <location>
        <begin position="135"/>
        <end position="152"/>
    </location>
</feature>
<dbReference type="EMBL" id="MHMV01000015">
    <property type="protein sequence ID" value="OGZ34664.1"/>
    <property type="molecule type" value="Genomic_DNA"/>
</dbReference>
<feature type="transmembrane region" description="Helical" evidence="6">
    <location>
        <begin position="33"/>
        <end position="60"/>
    </location>
</feature>
<comment type="subcellular location">
    <subcellularLocation>
        <location evidence="1">Cell membrane</location>
        <topology evidence="1">Single-pass membrane protein</topology>
    </subcellularLocation>
</comment>
<gene>
    <name evidence="8" type="ORF">A2174_02540</name>
</gene>
<keyword evidence="2" id="KW-1003">Cell membrane</keyword>
<sequence length="154" mass="17399">MDAQTKKLYRSQSDKIIAGVCGGLAKYFEIDPILVRAAFILLALINGAGLLVYIIMTIIVPKEPAEGQEMGTSNLNIEEKIKESAQEFKKEAQAFGQNLKDKSWLHDKRNVIGFIIIVIGLIALINQFVPHWFSWSLFWALALVFIGFYIIIKR</sequence>
<dbReference type="Pfam" id="PF04024">
    <property type="entry name" value="PspC"/>
    <property type="match status" value="1"/>
</dbReference>
<reference evidence="8 9" key="1">
    <citation type="journal article" date="2016" name="Nat. Commun.">
        <title>Thousands of microbial genomes shed light on interconnected biogeochemical processes in an aquifer system.</title>
        <authorList>
            <person name="Anantharaman K."/>
            <person name="Brown C.T."/>
            <person name="Hug L.A."/>
            <person name="Sharon I."/>
            <person name="Castelle C.J."/>
            <person name="Probst A.J."/>
            <person name="Thomas B.C."/>
            <person name="Singh A."/>
            <person name="Wilkins M.J."/>
            <person name="Karaoz U."/>
            <person name="Brodie E.L."/>
            <person name="Williams K.H."/>
            <person name="Hubbard S.S."/>
            <person name="Banfield J.F."/>
        </authorList>
    </citation>
    <scope>NUCLEOTIDE SEQUENCE [LARGE SCALE GENOMIC DNA]</scope>
</reference>
<evidence type="ECO:0000259" key="7">
    <source>
        <dbReference type="Pfam" id="PF04024"/>
    </source>
</evidence>
<organism evidence="8 9">
    <name type="scientific">Candidatus Portnoybacteria bacterium RBG_13_41_18</name>
    <dbReference type="NCBI Taxonomy" id="1801991"/>
    <lineage>
        <taxon>Bacteria</taxon>
        <taxon>Candidatus Portnoyibacteriota</taxon>
    </lineage>
</organism>
<comment type="caution">
    <text evidence="8">The sequence shown here is derived from an EMBL/GenBank/DDBJ whole genome shotgun (WGS) entry which is preliminary data.</text>
</comment>
<keyword evidence="3 6" id="KW-0812">Transmembrane</keyword>
<dbReference type="InterPro" id="IPR052027">
    <property type="entry name" value="PspC"/>
</dbReference>
<dbReference type="Proteomes" id="UP000177725">
    <property type="component" value="Unassembled WGS sequence"/>
</dbReference>
<evidence type="ECO:0000256" key="4">
    <source>
        <dbReference type="ARBA" id="ARBA00022989"/>
    </source>
</evidence>
<dbReference type="AlphaFoldDB" id="A0A1G2F9B2"/>
<keyword evidence="5 6" id="KW-0472">Membrane</keyword>
<feature type="domain" description="Phage shock protein PspC N-terminal" evidence="7">
    <location>
        <begin position="6"/>
        <end position="63"/>
    </location>
</feature>
<evidence type="ECO:0000256" key="1">
    <source>
        <dbReference type="ARBA" id="ARBA00004162"/>
    </source>
</evidence>
<protein>
    <recommendedName>
        <fullName evidence="7">Phage shock protein PspC N-terminal domain-containing protein</fullName>
    </recommendedName>
</protein>
<feature type="transmembrane region" description="Helical" evidence="6">
    <location>
        <begin position="110"/>
        <end position="129"/>
    </location>
</feature>
<keyword evidence="4 6" id="KW-1133">Transmembrane helix</keyword>
<evidence type="ECO:0000256" key="6">
    <source>
        <dbReference type="SAM" id="Phobius"/>
    </source>
</evidence>
<evidence type="ECO:0000256" key="2">
    <source>
        <dbReference type="ARBA" id="ARBA00022475"/>
    </source>
</evidence>
<evidence type="ECO:0000313" key="8">
    <source>
        <dbReference type="EMBL" id="OGZ34664.1"/>
    </source>
</evidence>
<proteinExistence type="predicted"/>
<accession>A0A1G2F9B2</accession>
<evidence type="ECO:0000256" key="3">
    <source>
        <dbReference type="ARBA" id="ARBA00022692"/>
    </source>
</evidence>
<evidence type="ECO:0000313" key="9">
    <source>
        <dbReference type="Proteomes" id="UP000177725"/>
    </source>
</evidence>
<dbReference type="PANTHER" id="PTHR33885">
    <property type="entry name" value="PHAGE SHOCK PROTEIN C"/>
    <property type="match status" value="1"/>
</dbReference>
<evidence type="ECO:0000256" key="5">
    <source>
        <dbReference type="ARBA" id="ARBA00023136"/>
    </source>
</evidence>
<dbReference type="GO" id="GO:0005886">
    <property type="term" value="C:plasma membrane"/>
    <property type="evidence" value="ECO:0007669"/>
    <property type="project" value="UniProtKB-SubCell"/>
</dbReference>
<dbReference type="InterPro" id="IPR007168">
    <property type="entry name" value="Phageshock_PspC_N"/>
</dbReference>
<dbReference type="PANTHER" id="PTHR33885:SF3">
    <property type="entry name" value="PHAGE SHOCK PROTEIN C"/>
    <property type="match status" value="1"/>
</dbReference>